<name>A0A177AK83_9PEZI</name>
<gene>
    <name evidence="2" type="ORF">VC83_00846</name>
</gene>
<dbReference type="EMBL" id="KV441387">
    <property type="protein sequence ID" value="OAF62435.1"/>
    <property type="molecule type" value="Genomic_DNA"/>
</dbReference>
<accession>A0A177AK83</accession>
<reference evidence="2" key="1">
    <citation type="submission" date="2016-03" db="EMBL/GenBank/DDBJ databases">
        <title>Updated assembly of Pseudogymnoascus destructans, the fungus causing white-nose syndrome of bats.</title>
        <authorList>
            <person name="Palmer J.M."/>
            <person name="Drees K.P."/>
            <person name="Foster J.T."/>
            <person name="Lindner D.L."/>
        </authorList>
    </citation>
    <scope>NUCLEOTIDE SEQUENCE [LARGE SCALE GENOMIC DNA]</scope>
    <source>
        <strain evidence="2">20631-21</strain>
    </source>
</reference>
<evidence type="ECO:0000313" key="2">
    <source>
        <dbReference type="EMBL" id="OAF62435.1"/>
    </source>
</evidence>
<feature type="compositionally biased region" description="Acidic residues" evidence="1">
    <location>
        <begin position="36"/>
        <end position="45"/>
    </location>
</feature>
<dbReference type="RefSeq" id="XP_024327707.1">
    <property type="nucleotide sequence ID" value="XM_024464533.1"/>
</dbReference>
<feature type="compositionally biased region" description="Pro residues" evidence="1">
    <location>
        <begin position="58"/>
        <end position="78"/>
    </location>
</feature>
<dbReference type="AlphaFoldDB" id="A0A177AK83"/>
<proteinExistence type="predicted"/>
<feature type="region of interest" description="Disordered" evidence="1">
    <location>
        <begin position="33"/>
        <end position="122"/>
    </location>
</feature>
<dbReference type="VEuPathDB" id="FungiDB:GMDG_00003"/>
<dbReference type="Proteomes" id="UP000077154">
    <property type="component" value="Unassembled WGS sequence"/>
</dbReference>
<dbReference type="GeneID" id="36283939"/>
<evidence type="ECO:0000256" key="1">
    <source>
        <dbReference type="SAM" id="MobiDB-lite"/>
    </source>
</evidence>
<protein>
    <submittedName>
        <fullName evidence="2">Uncharacterized protein</fullName>
    </submittedName>
</protein>
<organism evidence="2">
    <name type="scientific">Pseudogymnoascus destructans</name>
    <dbReference type="NCBI Taxonomy" id="655981"/>
    <lineage>
        <taxon>Eukaryota</taxon>
        <taxon>Fungi</taxon>
        <taxon>Dikarya</taxon>
        <taxon>Ascomycota</taxon>
        <taxon>Pezizomycotina</taxon>
        <taxon>Leotiomycetes</taxon>
        <taxon>Thelebolales</taxon>
        <taxon>Thelebolaceae</taxon>
        <taxon>Pseudogymnoascus</taxon>
    </lineage>
</organism>
<sequence>MREVGGMEGGIQVGIGRDTINETRLIDLRIALGERGEEEGGEGDTEGVIQHPSRLPTRPRPNLQPEPPRTYRSPPPSSLHPDRRAVRACAKQGKPVVRSGAELHSAPRGPSRSESCAGVLHA</sequence>